<protein>
    <submittedName>
        <fullName evidence="2">XRE family transcriptional regulator</fullName>
    </submittedName>
</protein>
<dbReference type="PROSITE" id="PS50943">
    <property type="entry name" value="HTH_CROC1"/>
    <property type="match status" value="1"/>
</dbReference>
<dbReference type="Pfam" id="PF19054">
    <property type="entry name" value="DUF5753"/>
    <property type="match status" value="1"/>
</dbReference>
<reference evidence="2 3" key="1">
    <citation type="submission" date="2018-08" db="EMBL/GenBank/DDBJ databases">
        <title>Isolation, diversity and antifungal activity of Actinobacteria from wheat.</title>
        <authorList>
            <person name="Han C."/>
        </authorList>
    </citation>
    <scope>NUCLEOTIDE SEQUENCE [LARGE SCALE GENOMIC DNA]</scope>
    <source>
        <strain evidence="2 3">NEAU-YY421</strain>
    </source>
</reference>
<dbReference type="InterPro" id="IPR010982">
    <property type="entry name" value="Lambda_DNA-bd_dom_sf"/>
</dbReference>
<dbReference type="GO" id="GO:0003677">
    <property type="term" value="F:DNA binding"/>
    <property type="evidence" value="ECO:0007669"/>
    <property type="project" value="InterPro"/>
</dbReference>
<evidence type="ECO:0000259" key="1">
    <source>
        <dbReference type="PROSITE" id="PS50943"/>
    </source>
</evidence>
<comment type="caution">
    <text evidence="2">The sequence shown here is derived from an EMBL/GenBank/DDBJ whole genome shotgun (WGS) entry which is preliminary data.</text>
</comment>
<dbReference type="Pfam" id="PF01381">
    <property type="entry name" value="HTH_3"/>
    <property type="match status" value="1"/>
</dbReference>
<gene>
    <name evidence="2" type="ORF">DY218_14735</name>
</gene>
<dbReference type="InterPro" id="IPR001387">
    <property type="entry name" value="Cro/C1-type_HTH"/>
</dbReference>
<dbReference type="RefSeq" id="WP_128556462.1">
    <property type="nucleotide sequence ID" value="NZ_QUAK01000079.1"/>
</dbReference>
<evidence type="ECO:0000313" key="2">
    <source>
        <dbReference type="EMBL" id="RFU85949.1"/>
    </source>
</evidence>
<proteinExistence type="predicted"/>
<feature type="domain" description="HTH cro/C1-type" evidence="1">
    <location>
        <begin position="22"/>
        <end position="75"/>
    </location>
</feature>
<name>A0A372M564_9ACTN</name>
<dbReference type="InterPro" id="IPR043917">
    <property type="entry name" value="DUF5753"/>
</dbReference>
<evidence type="ECO:0000313" key="3">
    <source>
        <dbReference type="Proteomes" id="UP000263094"/>
    </source>
</evidence>
<dbReference type="Proteomes" id="UP000263094">
    <property type="component" value="Unassembled WGS sequence"/>
</dbReference>
<sequence length="278" mass="30817">MARAQNKHTAGAGTRYVAGMARRLRTEQGLSQRELGDRIGFTAAAVSAMETCAQPASDQMLVALEEAIGGGLGIFESAREFVRLDRYPAQFKDYALLEQKAVTLSSYVPLVVDGLFQTDDYAQALIGGGFPPLPETRIRELVDARMARKALFSRTPVALIELVLEESVLRRTIGDSTVMRNQLHQLIEYAQQRNVTIQVLPIDRGRHGEHAGVRGEMKLVETPGHDHLVYLEPQDESLLISDPVKVSTYAQRYAKIRSQALDPYESVRLIEQLAGEQA</sequence>
<dbReference type="Gene3D" id="1.10.260.40">
    <property type="entry name" value="lambda repressor-like DNA-binding domains"/>
    <property type="match status" value="1"/>
</dbReference>
<dbReference type="SUPFAM" id="SSF47413">
    <property type="entry name" value="lambda repressor-like DNA-binding domains"/>
    <property type="match status" value="1"/>
</dbReference>
<keyword evidence="3" id="KW-1185">Reference proteome</keyword>
<dbReference type="EMBL" id="QUAK01000079">
    <property type="protein sequence ID" value="RFU85949.1"/>
    <property type="molecule type" value="Genomic_DNA"/>
</dbReference>
<dbReference type="CDD" id="cd00093">
    <property type="entry name" value="HTH_XRE"/>
    <property type="match status" value="1"/>
</dbReference>
<dbReference type="OrthoDB" id="3669136at2"/>
<dbReference type="AlphaFoldDB" id="A0A372M564"/>
<organism evidence="2 3">
    <name type="scientific">Streptomyces triticagri</name>
    <dbReference type="NCBI Taxonomy" id="2293568"/>
    <lineage>
        <taxon>Bacteria</taxon>
        <taxon>Bacillati</taxon>
        <taxon>Actinomycetota</taxon>
        <taxon>Actinomycetes</taxon>
        <taxon>Kitasatosporales</taxon>
        <taxon>Streptomycetaceae</taxon>
        <taxon>Streptomyces</taxon>
    </lineage>
</organism>
<accession>A0A372M564</accession>
<dbReference type="SMART" id="SM00530">
    <property type="entry name" value="HTH_XRE"/>
    <property type="match status" value="1"/>
</dbReference>